<dbReference type="InterPro" id="IPR001881">
    <property type="entry name" value="EGF-like_Ca-bd_dom"/>
</dbReference>
<keyword evidence="3 12" id="KW-0812">Transmembrane</keyword>
<dbReference type="GO" id="GO:0048812">
    <property type="term" value="P:neuron projection morphogenesis"/>
    <property type="evidence" value="ECO:0007669"/>
    <property type="project" value="UniProtKB-ARBA"/>
</dbReference>
<comment type="subcellular location">
    <subcellularLocation>
        <location evidence="1">Membrane</location>
        <topology evidence="1">Single-pass type I membrane protein</topology>
    </subcellularLocation>
</comment>
<dbReference type="Proteomes" id="UP000694523">
    <property type="component" value="Unplaced"/>
</dbReference>
<dbReference type="GO" id="GO:0060218">
    <property type="term" value="P:hematopoietic stem cell differentiation"/>
    <property type="evidence" value="ECO:0007669"/>
    <property type="project" value="UniProtKB-ARBA"/>
</dbReference>
<organism evidence="14 15">
    <name type="scientific">Neogobius melanostomus</name>
    <name type="common">round goby</name>
    <dbReference type="NCBI Taxonomy" id="47308"/>
    <lineage>
        <taxon>Eukaryota</taxon>
        <taxon>Metazoa</taxon>
        <taxon>Chordata</taxon>
        <taxon>Craniata</taxon>
        <taxon>Vertebrata</taxon>
        <taxon>Euteleostomi</taxon>
        <taxon>Actinopterygii</taxon>
        <taxon>Neopterygii</taxon>
        <taxon>Teleostei</taxon>
        <taxon>Neoteleostei</taxon>
        <taxon>Acanthomorphata</taxon>
        <taxon>Gobiaria</taxon>
        <taxon>Gobiiformes</taxon>
        <taxon>Gobioidei</taxon>
        <taxon>Gobiidae</taxon>
        <taxon>Benthophilinae</taxon>
        <taxon>Neogobiini</taxon>
        <taxon>Neogobius</taxon>
    </lineage>
</organism>
<sequence length="357" mass="38513">MPGCVHGSCDLPWQCLCEEGWGGRFCSKDLRACLHGAPCLNGGTCVMDEDGDLTCECAQGYHGDRCQLRAGHVCVSERGQCEDSDGFSDSFLCRCLAGFSGARCEVDIDDCALTPCANGATCTDGVNRFTCTCAAGFSGRFCSVNVDECASRPCANGGRCLDRANGYRCLCRHGYTGPTCQGQLTPAPANHSERTLRVTVSERSSAPSLSQTQVITVLTLAIATLALVTLTATLVLHRHCGHAPCRWRRGLRTEKSAGLDRWINPRTEMKTRSVLFPESGLTAEPASRRWTGGCCRRRSLIGSSSVSESRSWISVWISGLIRFSAKTRTLRLVGKRGEGPGKPVEDRTRFSPGLVLV</sequence>
<dbReference type="FunFam" id="2.10.25.10:FF:000472">
    <property type="entry name" value="Uncharacterized protein, isoform A"/>
    <property type="match status" value="1"/>
</dbReference>
<dbReference type="PANTHER" id="PTHR24049">
    <property type="entry name" value="CRUMBS FAMILY MEMBER"/>
    <property type="match status" value="1"/>
</dbReference>
<dbReference type="SUPFAM" id="SSF57196">
    <property type="entry name" value="EGF/Laminin"/>
    <property type="match status" value="2"/>
</dbReference>
<dbReference type="PROSITE" id="PS01186">
    <property type="entry name" value="EGF_2"/>
    <property type="match status" value="4"/>
</dbReference>
<evidence type="ECO:0000313" key="14">
    <source>
        <dbReference type="Ensembl" id="ENSNMLP00000007862.1"/>
    </source>
</evidence>
<evidence type="ECO:0000256" key="8">
    <source>
        <dbReference type="ARBA" id="ARBA00023157"/>
    </source>
</evidence>
<feature type="domain" description="EGF-like" evidence="13">
    <location>
        <begin position="29"/>
        <end position="67"/>
    </location>
</feature>
<protein>
    <recommendedName>
        <fullName evidence="13">EGF-like domain-containing protein</fullName>
    </recommendedName>
</protein>
<dbReference type="FunFam" id="2.10.25.10:FF:000117">
    <property type="entry name" value="Delta-like protein"/>
    <property type="match status" value="1"/>
</dbReference>
<dbReference type="GO" id="GO:0042063">
    <property type="term" value="P:gliogenesis"/>
    <property type="evidence" value="ECO:0007669"/>
    <property type="project" value="UniProtKB-ARBA"/>
</dbReference>
<dbReference type="GO" id="GO:0045597">
    <property type="term" value="P:positive regulation of cell differentiation"/>
    <property type="evidence" value="ECO:0007669"/>
    <property type="project" value="UniProtKB-ARBA"/>
</dbReference>
<evidence type="ECO:0000256" key="1">
    <source>
        <dbReference type="ARBA" id="ARBA00004479"/>
    </source>
</evidence>
<feature type="domain" description="EGF-like" evidence="13">
    <location>
        <begin position="70"/>
        <end position="105"/>
    </location>
</feature>
<evidence type="ECO:0000256" key="10">
    <source>
        <dbReference type="PROSITE-ProRule" id="PRU00076"/>
    </source>
</evidence>
<feature type="disulfide bond" evidence="10">
    <location>
        <begin position="171"/>
        <end position="180"/>
    </location>
</feature>
<feature type="region of interest" description="Disordered" evidence="11">
    <location>
        <begin position="334"/>
        <end position="357"/>
    </location>
</feature>
<dbReference type="PRINTS" id="PR00010">
    <property type="entry name" value="EGFBLOOD"/>
</dbReference>
<evidence type="ECO:0000256" key="3">
    <source>
        <dbReference type="ARBA" id="ARBA00022692"/>
    </source>
</evidence>
<dbReference type="GO" id="GO:0005509">
    <property type="term" value="F:calcium ion binding"/>
    <property type="evidence" value="ECO:0007669"/>
    <property type="project" value="InterPro"/>
</dbReference>
<comment type="caution">
    <text evidence="10">Lacks conserved residue(s) required for the propagation of feature annotation.</text>
</comment>
<evidence type="ECO:0000313" key="15">
    <source>
        <dbReference type="Proteomes" id="UP000694523"/>
    </source>
</evidence>
<evidence type="ECO:0000256" key="4">
    <source>
        <dbReference type="ARBA" id="ARBA00022729"/>
    </source>
</evidence>
<feature type="disulfide bond" evidence="10">
    <location>
        <begin position="133"/>
        <end position="142"/>
    </location>
</feature>
<dbReference type="GO" id="GO:1901222">
    <property type="term" value="P:regulation of non-canonical NF-kappaB signal transduction"/>
    <property type="evidence" value="ECO:0007669"/>
    <property type="project" value="UniProtKB-ARBA"/>
</dbReference>
<keyword evidence="4" id="KW-0732">Signal</keyword>
<evidence type="ECO:0000256" key="11">
    <source>
        <dbReference type="SAM" id="MobiDB-lite"/>
    </source>
</evidence>
<dbReference type="GO" id="GO:0005886">
    <property type="term" value="C:plasma membrane"/>
    <property type="evidence" value="ECO:0007669"/>
    <property type="project" value="TreeGrafter"/>
</dbReference>
<feature type="compositionally biased region" description="Basic and acidic residues" evidence="11">
    <location>
        <begin position="335"/>
        <end position="349"/>
    </location>
</feature>
<evidence type="ECO:0000256" key="7">
    <source>
        <dbReference type="ARBA" id="ARBA00023136"/>
    </source>
</evidence>
<dbReference type="SMART" id="SM00179">
    <property type="entry name" value="EGF_CA"/>
    <property type="match status" value="3"/>
</dbReference>
<reference evidence="14" key="1">
    <citation type="submission" date="2025-08" db="UniProtKB">
        <authorList>
            <consortium name="Ensembl"/>
        </authorList>
    </citation>
    <scope>IDENTIFICATION</scope>
</reference>
<keyword evidence="5" id="KW-0677">Repeat</keyword>
<feature type="disulfide bond" evidence="10">
    <location>
        <begin position="95"/>
        <end position="104"/>
    </location>
</feature>
<dbReference type="PROSITE" id="PS00010">
    <property type="entry name" value="ASX_HYDROXYL"/>
    <property type="match status" value="2"/>
</dbReference>
<dbReference type="GO" id="GO:0032991">
    <property type="term" value="C:protein-containing complex"/>
    <property type="evidence" value="ECO:0007669"/>
    <property type="project" value="TreeGrafter"/>
</dbReference>
<keyword evidence="6 12" id="KW-1133">Transmembrane helix</keyword>
<evidence type="ECO:0000259" key="13">
    <source>
        <dbReference type="PROSITE" id="PS50026"/>
    </source>
</evidence>
<dbReference type="InterPro" id="IPR018097">
    <property type="entry name" value="EGF_Ca-bd_CS"/>
</dbReference>
<dbReference type="InterPro" id="IPR000152">
    <property type="entry name" value="EGF-type_Asp/Asn_hydroxyl_site"/>
</dbReference>
<reference evidence="14" key="2">
    <citation type="submission" date="2025-09" db="UniProtKB">
        <authorList>
            <consortium name="Ensembl"/>
        </authorList>
    </citation>
    <scope>IDENTIFICATION</scope>
</reference>
<feature type="transmembrane region" description="Helical" evidence="12">
    <location>
        <begin position="214"/>
        <end position="236"/>
    </location>
</feature>
<dbReference type="SUPFAM" id="SSF57184">
    <property type="entry name" value="Growth factor receptor domain"/>
    <property type="match status" value="1"/>
</dbReference>
<dbReference type="InterPro" id="IPR009030">
    <property type="entry name" value="Growth_fac_rcpt_cys_sf"/>
</dbReference>
<dbReference type="Pfam" id="PF00008">
    <property type="entry name" value="EGF"/>
    <property type="match status" value="3"/>
</dbReference>
<dbReference type="CDD" id="cd00054">
    <property type="entry name" value="EGF_CA"/>
    <property type="match status" value="3"/>
</dbReference>
<dbReference type="Pfam" id="PF21700">
    <property type="entry name" value="EGF_DL_JAG"/>
    <property type="match status" value="1"/>
</dbReference>
<dbReference type="Ensembl" id="ENSNMLT00000008945.1">
    <property type="protein sequence ID" value="ENSNMLP00000007862.1"/>
    <property type="gene ID" value="ENSNMLG00000005607.1"/>
</dbReference>
<keyword evidence="2 10" id="KW-0245">EGF-like domain</keyword>
<dbReference type="SMART" id="SM00181">
    <property type="entry name" value="EGF"/>
    <property type="match status" value="5"/>
</dbReference>
<dbReference type="InterPro" id="IPR000742">
    <property type="entry name" value="EGF"/>
</dbReference>
<evidence type="ECO:0000256" key="2">
    <source>
        <dbReference type="ARBA" id="ARBA00022536"/>
    </source>
</evidence>
<evidence type="ECO:0000256" key="5">
    <source>
        <dbReference type="ARBA" id="ARBA00022737"/>
    </source>
</evidence>
<keyword evidence="7 12" id="KW-0472">Membrane</keyword>
<dbReference type="PROSITE" id="PS01187">
    <property type="entry name" value="EGF_CA"/>
    <property type="match status" value="1"/>
</dbReference>
<feature type="domain" description="EGF-like" evidence="13">
    <location>
        <begin position="145"/>
        <end position="181"/>
    </location>
</feature>
<dbReference type="Gene3D" id="2.10.25.10">
    <property type="entry name" value="Laminin"/>
    <property type="match status" value="5"/>
</dbReference>
<evidence type="ECO:0000256" key="12">
    <source>
        <dbReference type="SAM" id="Phobius"/>
    </source>
</evidence>
<dbReference type="PROSITE" id="PS00022">
    <property type="entry name" value="EGF_1"/>
    <property type="match status" value="4"/>
</dbReference>
<name>A0A8C6WHK4_9GOBI</name>
<keyword evidence="15" id="KW-1185">Reference proteome</keyword>
<dbReference type="GO" id="GO:0007157">
    <property type="term" value="P:heterophilic cell-cell adhesion via plasma membrane cell adhesion molecules"/>
    <property type="evidence" value="ECO:0007669"/>
    <property type="project" value="TreeGrafter"/>
</dbReference>
<keyword evidence="9" id="KW-0325">Glycoprotein</keyword>
<proteinExistence type="predicted"/>
<keyword evidence="8 10" id="KW-1015">Disulfide bond</keyword>
<dbReference type="PROSITE" id="PS50026">
    <property type="entry name" value="EGF_3"/>
    <property type="match status" value="4"/>
</dbReference>
<feature type="domain" description="EGF-like" evidence="13">
    <location>
        <begin position="107"/>
        <end position="143"/>
    </location>
</feature>
<evidence type="ECO:0000256" key="6">
    <source>
        <dbReference type="ARBA" id="ARBA00022989"/>
    </source>
</evidence>
<feature type="disulfide bond" evidence="10">
    <location>
        <begin position="57"/>
        <end position="66"/>
    </location>
</feature>
<dbReference type="GO" id="GO:0045197">
    <property type="term" value="P:establishment or maintenance of epithelial cell apical/basal polarity"/>
    <property type="evidence" value="ECO:0007669"/>
    <property type="project" value="TreeGrafter"/>
</dbReference>
<dbReference type="InterPro" id="IPR051022">
    <property type="entry name" value="Notch_Cell-Fate_Det"/>
</dbReference>
<dbReference type="PANTHER" id="PTHR24049:SF38">
    <property type="entry name" value="DELTA-LIKE PROTEIN"/>
    <property type="match status" value="1"/>
</dbReference>
<dbReference type="FunFam" id="2.10.25.10:FF:000230">
    <property type="entry name" value="Delta-like protein"/>
    <property type="match status" value="1"/>
</dbReference>
<evidence type="ECO:0000256" key="9">
    <source>
        <dbReference type="ARBA" id="ARBA00023180"/>
    </source>
</evidence>
<accession>A0A8C6WHK4</accession>
<dbReference type="AlphaFoldDB" id="A0A8C6WHK4"/>